<reference evidence="4" key="1">
    <citation type="journal article" date="2011" name="Nat. Genet.">
        <title>The Arabidopsis lyrata genome sequence and the basis of rapid genome size change.</title>
        <authorList>
            <person name="Hu T.T."/>
            <person name="Pattyn P."/>
            <person name="Bakker E.G."/>
            <person name="Cao J."/>
            <person name="Cheng J.-F."/>
            <person name="Clark R.M."/>
            <person name="Fahlgren N."/>
            <person name="Fawcett J.A."/>
            <person name="Grimwood J."/>
            <person name="Gundlach H."/>
            <person name="Haberer G."/>
            <person name="Hollister J.D."/>
            <person name="Ossowski S."/>
            <person name="Ottilar R.P."/>
            <person name="Salamov A.A."/>
            <person name="Schneeberger K."/>
            <person name="Spannagl M."/>
            <person name="Wang X."/>
            <person name="Yang L."/>
            <person name="Nasrallah M.E."/>
            <person name="Bergelson J."/>
            <person name="Carrington J.C."/>
            <person name="Gaut B.S."/>
            <person name="Schmutz J."/>
            <person name="Mayer K.F.X."/>
            <person name="Van de Peer Y."/>
            <person name="Grigoriev I.V."/>
            <person name="Nordborg M."/>
            <person name="Weigel D."/>
            <person name="Guo Y.-L."/>
        </authorList>
    </citation>
    <scope>NUCLEOTIDE SEQUENCE [LARGE SCALE GENOMIC DNA]</scope>
    <source>
        <strain evidence="4">cv. MN47</strain>
    </source>
</reference>
<proteinExistence type="inferred from homology"/>
<dbReference type="Gramene" id="Al_scaffold_0002_523">
    <property type="protein sequence ID" value="Al_scaffold_0002_523"/>
    <property type="gene ID" value="Al_scaffold_0002_523"/>
</dbReference>
<evidence type="ECO:0000313" key="3">
    <source>
        <dbReference type="EMBL" id="EFH62884.1"/>
    </source>
</evidence>
<protein>
    <recommendedName>
        <fullName evidence="1">Chalcone-flavonone isomerase family protein</fullName>
    </recommendedName>
</protein>
<keyword evidence="4" id="KW-1185">Reference proteome</keyword>
<dbReference type="GO" id="GO:0016872">
    <property type="term" value="F:intramolecular lyase activity"/>
    <property type="evidence" value="ECO:0007669"/>
    <property type="project" value="InterPro"/>
</dbReference>
<dbReference type="HOGENOM" id="CLU_2641474_0_0_1"/>
<accession>D7KXA5</accession>
<name>D7KXA5_ARALL</name>
<dbReference type="InterPro" id="IPR016087">
    <property type="entry name" value="Chalcone_isomerase"/>
</dbReference>
<dbReference type="AlphaFoldDB" id="D7KXA5"/>
<evidence type="ECO:0000313" key="4">
    <source>
        <dbReference type="Proteomes" id="UP000008694"/>
    </source>
</evidence>
<dbReference type="GO" id="GO:0009813">
    <property type="term" value="P:flavonoid biosynthetic process"/>
    <property type="evidence" value="ECO:0007669"/>
    <property type="project" value="UniProtKB-UniPathway"/>
</dbReference>
<dbReference type="EMBL" id="GL348714">
    <property type="protein sequence ID" value="EFH62884.1"/>
    <property type="molecule type" value="Genomic_DNA"/>
</dbReference>
<dbReference type="Gene3D" id="3.50.70.10">
    <property type="match status" value="1"/>
</dbReference>
<feature type="domain" description="Chalcone isomerase" evidence="2">
    <location>
        <begin position="20"/>
        <end position="56"/>
    </location>
</feature>
<dbReference type="Proteomes" id="UP000008694">
    <property type="component" value="Unassembled WGS sequence"/>
</dbReference>
<dbReference type="SUPFAM" id="SSF54626">
    <property type="entry name" value="Chalcone isomerase"/>
    <property type="match status" value="1"/>
</dbReference>
<evidence type="ECO:0000259" key="2">
    <source>
        <dbReference type="Pfam" id="PF02431"/>
    </source>
</evidence>
<dbReference type="UniPathway" id="UPA00154"/>
<gene>
    <name evidence="3" type="ORF">ARALYDRAFT_675373</name>
</gene>
<sequence>MEVEASQRREDIITTTNVNGDLIAFSRDDIIPLTGKVVVKNKLLAEAVLESIIGRLAQLMNKNKVEEEANDLSLGDN</sequence>
<dbReference type="Pfam" id="PF02431">
    <property type="entry name" value="Chalcone"/>
    <property type="match status" value="1"/>
</dbReference>
<organism evidence="4">
    <name type="scientific">Arabidopsis lyrata subsp. lyrata</name>
    <name type="common">Lyre-leaved rock-cress</name>
    <dbReference type="NCBI Taxonomy" id="81972"/>
    <lineage>
        <taxon>Eukaryota</taxon>
        <taxon>Viridiplantae</taxon>
        <taxon>Streptophyta</taxon>
        <taxon>Embryophyta</taxon>
        <taxon>Tracheophyta</taxon>
        <taxon>Spermatophyta</taxon>
        <taxon>Magnoliopsida</taxon>
        <taxon>eudicotyledons</taxon>
        <taxon>Gunneridae</taxon>
        <taxon>Pentapetalae</taxon>
        <taxon>rosids</taxon>
        <taxon>malvids</taxon>
        <taxon>Brassicales</taxon>
        <taxon>Brassicaceae</taxon>
        <taxon>Camelineae</taxon>
        <taxon>Arabidopsis</taxon>
    </lineage>
</organism>
<dbReference type="InterPro" id="IPR036298">
    <property type="entry name" value="Chalcone_isomerase_sf"/>
</dbReference>
<comment type="similarity">
    <text evidence="1">Belongs to the chalcone isomerase family.</text>
</comment>
<dbReference type="InterPro" id="IPR016088">
    <property type="entry name" value="Chalcone_isomerase_3-sand"/>
</dbReference>
<evidence type="ECO:0000256" key="1">
    <source>
        <dbReference type="RuleBase" id="RU361158"/>
    </source>
</evidence>